<reference evidence="1 2" key="1">
    <citation type="journal article" date="2016" name="Nat. Commun.">
        <title>Thousands of microbial genomes shed light on interconnected biogeochemical processes in an aquifer system.</title>
        <authorList>
            <person name="Anantharaman K."/>
            <person name="Brown C.T."/>
            <person name="Hug L.A."/>
            <person name="Sharon I."/>
            <person name="Castelle C.J."/>
            <person name="Probst A.J."/>
            <person name="Thomas B.C."/>
            <person name="Singh A."/>
            <person name="Wilkins M.J."/>
            <person name="Karaoz U."/>
            <person name="Brodie E.L."/>
            <person name="Williams K.H."/>
            <person name="Hubbard S.S."/>
            <person name="Banfield J.F."/>
        </authorList>
    </citation>
    <scope>NUCLEOTIDE SEQUENCE [LARGE SCALE GENOMIC DNA]</scope>
</reference>
<evidence type="ECO:0000313" key="1">
    <source>
        <dbReference type="EMBL" id="OGY65435.1"/>
    </source>
</evidence>
<protein>
    <submittedName>
        <fullName evidence="1">Uncharacterized protein</fullName>
    </submittedName>
</protein>
<dbReference type="EMBL" id="MHJJ01000010">
    <property type="protein sequence ID" value="OGY65435.1"/>
    <property type="molecule type" value="Genomic_DNA"/>
</dbReference>
<dbReference type="Proteomes" id="UP000177942">
    <property type="component" value="Unassembled WGS sequence"/>
</dbReference>
<sequence length="104" mass="12102">MEQSKKTKKQPSQNNQAFRRLGVIMEHMDDKISLVAEQYGDIKKDYGDIKMTLDDHTEMIAKLTVNTEIVKTDVEFIKNSLKKKVDIDEFAALERRVALLEKHH</sequence>
<name>A0A1G1ZLN7_9BACT</name>
<organism evidence="1 2">
    <name type="scientific">Candidatus Harrisonbacteria bacterium RIFCSPLOWO2_01_FULL_44_18</name>
    <dbReference type="NCBI Taxonomy" id="1798407"/>
    <lineage>
        <taxon>Bacteria</taxon>
        <taxon>Candidatus Harrisoniibacteriota</taxon>
    </lineage>
</organism>
<dbReference type="AlphaFoldDB" id="A0A1G1ZLN7"/>
<comment type="caution">
    <text evidence="1">The sequence shown here is derived from an EMBL/GenBank/DDBJ whole genome shotgun (WGS) entry which is preliminary data.</text>
</comment>
<accession>A0A1G1ZLN7</accession>
<evidence type="ECO:0000313" key="2">
    <source>
        <dbReference type="Proteomes" id="UP000177942"/>
    </source>
</evidence>
<proteinExistence type="predicted"/>
<gene>
    <name evidence="1" type="ORF">A3A16_03220</name>
</gene>